<dbReference type="InterPro" id="IPR045190">
    <property type="entry name" value="MCCB/AccD1-like"/>
</dbReference>
<dbReference type="GO" id="GO:0004485">
    <property type="term" value="F:methylcrotonoyl-CoA carboxylase activity"/>
    <property type="evidence" value="ECO:0007669"/>
    <property type="project" value="TreeGrafter"/>
</dbReference>
<evidence type="ECO:0000259" key="2">
    <source>
        <dbReference type="PROSITE" id="PS50989"/>
    </source>
</evidence>
<accession>A0A4Q4ZL42</accession>
<protein>
    <submittedName>
        <fullName evidence="3">Methylcrotonoyl-CoA carboxylase</fullName>
    </submittedName>
</protein>
<dbReference type="InterPro" id="IPR011762">
    <property type="entry name" value="COA_CT_N"/>
</dbReference>
<dbReference type="InterPro" id="IPR029045">
    <property type="entry name" value="ClpP/crotonase-like_dom_sf"/>
</dbReference>
<organism evidence="3 4">
    <name type="scientific">Nocardioides guangzhouensis</name>
    <dbReference type="NCBI Taxonomy" id="2497878"/>
    <lineage>
        <taxon>Bacteria</taxon>
        <taxon>Bacillati</taxon>
        <taxon>Actinomycetota</taxon>
        <taxon>Actinomycetes</taxon>
        <taxon>Propionibacteriales</taxon>
        <taxon>Nocardioidaceae</taxon>
        <taxon>Nocardioides</taxon>
    </lineage>
</organism>
<dbReference type="Gene3D" id="3.90.226.10">
    <property type="entry name" value="2-enoyl-CoA Hydratase, Chain A, domain 1"/>
    <property type="match status" value="2"/>
</dbReference>
<gene>
    <name evidence="3" type="ORF">EKO23_02240</name>
</gene>
<reference evidence="3 4" key="1">
    <citation type="submission" date="2019-01" db="EMBL/GenBank/DDBJ databases">
        <title>Nocardioides guangzhouensis sp. nov., an actinobacterium isolated from soil.</title>
        <authorList>
            <person name="Fu Y."/>
            <person name="Cai Y."/>
            <person name="Lin Z."/>
            <person name="Chen P."/>
        </authorList>
    </citation>
    <scope>NUCLEOTIDE SEQUENCE [LARGE SCALE GENOMIC DNA]</scope>
    <source>
        <strain evidence="3 4">130</strain>
    </source>
</reference>
<keyword evidence="4" id="KW-1185">Reference proteome</keyword>
<dbReference type="InterPro" id="IPR011763">
    <property type="entry name" value="COA_CT_C"/>
</dbReference>
<dbReference type="Proteomes" id="UP000295198">
    <property type="component" value="Unassembled WGS sequence"/>
</dbReference>
<dbReference type="PROSITE" id="PS50980">
    <property type="entry name" value="COA_CT_NTER"/>
    <property type="match status" value="1"/>
</dbReference>
<evidence type="ECO:0000313" key="4">
    <source>
        <dbReference type="Proteomes" id="UP000295198"/>
    </source>
</evidence>
<dbReference type="EMBL" id="SDKM01000002">
    <property type="protein sequence ID" value="RYP88778.1"/>
    <property type="molecule type" value="Genomic_DNA"/>
</dbReference>
<sequence length="524" mass="55727">MVDDLRARLAAVRNDGAGGTESARRKHTDRGKLLVRERVDRLLDPGSPFLEFSALAATGMYGKPGEENAVPSAGIVTGLGRVSGRTCVVIANDATVKGGTYYPITVKKHLRAQEIARANKLPVISLVDSGGAFLPLQDEVFPDRDHFGRIFYNQATMSGEGIAQIAAVMGSCTAGGAYVPAMSDETVIVKEQGTIFLGGPPLVKAATGEVVTAEELGGGDVHARTSGVVDHLANDDAHALAIVRSIVDTLPPGGAAAGTTRLQPAGEVEEPHEAPESLYDVVPADTRTPYDVREVIRRVGDGSRFHEFKKLYGETLVCGFAKIWGHPVGILANNGILFSESALKGAHFIELCNQRGVPLVFLQNITGFMVGREYENGGIAKDGAKLVTAVACSVVPKFTVVIGGSFGAGNYGMCGRAYDPRFLWMWPNARISVMGGEQAASVLATVRRDGIEARGESWSAEDEEAFKDPIRAQYEHQGSPYYSTARLWDDGVIDPADTRRVLGMGLAAAAEAPVPAPSYGIFRM</sequence>
<dbReference type="FunFam" id="3.90.226.10:FF:000046">
    <property type="entry name" value="Geranyl-CoA carboxylase beta subunit"/>
    <property type="match status" value="1"/>
</dbReference>
<dbReference type="FunFam" id="3.90.226.10:FF:000004">
    <property type="entry name" value="Methylcrotonoyl-CoA carboxylase beta chain"/>
    <property type="match status" value="1"/>
</dbReference>
<dbReference type="PANTHER" id="PTHR22855:SF13">
    <property type="entry name" value="METHYLCROTONOYL-COA CARBOXYLASE BETA CHAIN, MITOCHONDRIAL"/>
    <property type="match status" value="1"/>
</dbReference>
<dbReference type="SUPFAM" id="SSF52096">
    <property type="entry name" value="ClpP/crotonase"/>
    <property type="match status" value="2"/>
</dbReference>
<proteinExistence type="predicted"/>
<name>A0A4Q4ZL42_9ACTN</name>
<evidence type="ECO:0000313" key="3">
    <source>
        <dbReference type="EMBL" id="RYP88778.1"/>
    </source>
</evidence>
<dbReference type="GO" id="GO:1905202">
    <property type="term" value="C:methylcrotonoyl-CoA carboxylase complex"/>
    <property type="evidence" value="ECO:0007669"/>
    <property type="project" value="TreeGrafter"/>
</dbReference>
<dbReference type="InterPro" id="IPR034733">
    <property type="entry name" value="AcCoA_carboxyl_beta"/>
</dbReference>
<dbReference type="PROSITE" id="PS50989">
    <property type="entry name" value="COA_CT_CTER"/>
    <property type="match status" value="1"/>
</dbReference>
<comment type="caution">
    <text evidence="3">The sequence shown here is derived from an EMBL/GenBank/DDBJ whole genome shotgun (WGS) entry which is preliminary data.</text>
</comment>
<dbReference type="OrthoDB" id="5240504at2"/>
<dbReference type="Pfam" id="PF01039">
    <property type="entry name" value="Carboxyl_trans"/>
    <property type="match status" value="1"/>
</dbReference>
<feature type="domain" description="CoA carboxyltransferase N-terminal" evidence="1">
    <location>
        <begin position="1"/>
        <end position="262"/>
    </location>
</feature>
<dbReference type="PANTHER" id="PTHR22855">
    <property type="entry name" value="ACETYL, PROPIONYL, PYRUVATE, AND GLUTACONYL CARBOXYLASE-RELATED"/>
    <property type="match status" value="1"/>
</dbReference>
<evidence type="ECO:0000259" key="1">
    <source>
        <dbReference type="PROSITE" id="PS50980"/>
    </source>
</evidence>
<feature type="domain" description="CoA carboxyltransferase C-terminal" evidence="2">
    <location>
        <begin position="267"/>
        <end position="516"/>
    </location>
</feature>
<dbReference type="AlphaFoldDB" id="A0A4Q4ZL42"/>
<dbReference type="GO" id="GO:0006552">
    <property type="term" value="P:L-leucine catabolic process"/>
    <property type="evidence" value="ECO:0007669"/>
    <property type="project" value="TreeGrafter"/>
</dbReference>